<dbReference type="Proteomes" id="UP000054623">
    <property type="component" value="Unassembled WGS sequence"/>
</dbReference>
<name>A0A098B7L9_DESHA</name>
<dbReference type="EMBL" id="LK996017">
    <property type="protein sequence ID" value="CDX04365.1"/>
    <property type="molecule type" value="Genomic_DNA"/>
</dbReference>
<evidence type="ECO:0000313" key="1">
    <source>
        <dbReference type="EMBL" id="CDX04365.1"/>
    </source>
</evidence>
<evidence type="ECO:0008006" key="4">
    <source>
        <dbReference type="Google" id="ProtNLM"/>
    </source>
</evidence>
<dbReference type="EMBL" id="LOCK01000009">
    <property type="protein sequence ID" value="KTE92980.1"/>
    <property type="molecule type" value="Genomic_DNA"/>
</dbReference>
<evidence type="ECO:0000313" key="3">
    <source>
        <dbReference type="Proteomes" id="UP000054623"/>
    </source>
</evidence>
<dbReference type="PATRIC" id="fig|49338.4.peg.4817"/>
<dbReference type="AlphaFoldDB" id="A0A098B7L9"/>
<dbReference type="OrthoDB" id="1550789at2"/>
<organism evidence="1">
    <name type="scientific">Desulfitobacterium hafniense</name>
    <name type="common">Desulfitobacterium frappieri</name>
    <dbReference type="NCBI Taxonomy" id="49338"/>
    <lineage>
        <taxon>Bacteria</taxon>
        <taxon>Bacillati</taxon>
        <taxon>Bacillota</taxon>
        <taxon>Clostridia</taxon>
        <taxon>Eubacteriales</taxon>
        <taxon>Desulfitobacteriaceae</taxon>
        <taxon>Desulfitobacterium</taxon>
    </lineage>
</organism>
<dbReference type="RefSeq" id="WP_011461613.1">
    <property type="nucleotide sequence ID" value="NZ_LK996017.1"/>
</dbReference>
<reference evidence="2 3" key="2">
    <citation type="submission" date="2015-12" db="EMBL/GenBank/DDBJ databases">
        <title>Draft Genome Sequence of Desulfitobacterium hafniense Strain DH, a Sulfate-reducing Bacterium Isolated from Paddy Soils.</title>
        <authorList>
            <person name="Bao P."/>
            <person name="Zhang X."/>
            <person name="Li G."/>
        </authorList>
    </citation>
    <scope>NUCLEOTIDE SEQUENCE [LARGE SCALE GENOMIC DNA]</scope>
    <source>
        <strain evidence="2 3">DH</strain>
    </source>
</reference>
<accession>A0A098B7L9</accession>
<protein>
    <recommendedName>
        <fullName evidence="4">Heterodisulfide reductase subunit A-like protein</fullName>
    </recommendedName>
</protein>
<proteinExistence type="predicted"/>
<sequence>MLQEQELYGFIMCVCTGKCPGFQAMDIWDFINQVRVELPVEYGIIHPQLCEEDGDRFLADFLQAHRKVIIGACAPNMQKKMFKEAFKDAGLDVEKDAIMLDIRDMTNEKAFDIVKTALKKLGCEGDEDNE</sequence>
<evidence type="ECO:0000313" key="2">
    <source>
        <dbReference type="EMBL" id="KTE92980.1"/>
    </source>
</evidence>
<reference evidence="1" key="1">
    <citation type="submission" date="2014-07" db="EMBL/GenBank/DDBJ databases">
        <authorList>
            <person name="Hornung V.Bastian."/>
        </authorList>
    </citation>
    <scope>NUCLEOTIDE SEQUENCE</scope>
    <source>
        <strain evidence="1">PCE-S</strain>
    </source>
</reference>
<gene>
    <name evidence="2" type="ORF">AT727_16065</name>
    <name evidence="1" type="ORF">DPCES_4479</name>
</gene>